<gene>
    <name evidence="1" type="ORF">EUGRSUZ_B03546</name>
</gene>
<organism evidence="1">
    <name type="scientific">Eucalyptus grandis</name>
    <name type="common">Flooded gum</name>
    <dbReference type="NCBI Taxonomy" id="71139"/>
    <lineage>
        <taxon>Eukaryota</taxon>
        <taxon>Viridiplantae</taxon>
        <taxon>Streptophyta</taxon>
        <taxon>Embryophyta</taxon>
        <taxon>Tracheophyta</taxon>
        <taxon>Spermatophyta</taxon>
        <taxon>Magnoliopsida</taxon>
        <taxon>eudicotyledons</taxon>
        <taxon>Gunneridae</taxon>
        <taxon>Pentapetalae</taxon>
        <taxon>rosids</taxon>
        <taxon>malvids</taxon>
        <taxon>Myrtales</taxon>
        <taxon>Myrtaceae</taxon>
        <taxon>Myrtoideae</taxon>
        <taxon>Eucalypteae</taxon>
        <taxon>Eucalyptus</taxon>
    </lineage>
</organism>
<reference evidence="1" key="1">
    <citation type="submission" date="2013-07" db="EMBL/GenBank/DDBJ databases">
        <title>The genome of Eucalyptus grandis.</title>
        <authorList>
            <person name="Schmutz J."/>
            <person name="Hayes R."/>
            <person name="Myburg A."/>
            <person name="Tuskan G."/>
            <person name="Grattapaglia D."/>
            <person name="Rokhsar D.S."/>
        </authorList>
    </citation>
    <scope>NUCLEOTIDE SEQUENCE</scope>
    <source>
        <tissue evidence="1">Leaf extractions</tissue>
    </source>
</reference>
<name>A0A059D9W8_EUCGR</name>
<dbReference type="AlphaFoldDB" id="A0A059D9W8"/>
<dbReference type="InParanoid" id="A0A059D9W8"/>
<evidence type="ECO:0000313" key="1">
    <source>
        <dbReference type="EMBL" id="KCW86985.1"/>
    </source>
</evidence>
<dbReference type="Gramene" id="KCW86985">
    <property type="protein sequence ID" value="KCW86985"/>
    <property type="gene ID" value="EUGRSUZ_B03546"/>
</dbReference>
<accession>A0A059D9W8</accession>
<sequence>MPLEILGGSIVLIPNDDGATEMLSSDLAVTAQLELPTFLYMKKMHTHDLLSKHVSVKPEKSWHSQNLVGFGAVSVTS</sequence>
<protein>
    <submittedName>
        <fullName evidence="1">Uncharacterized protein</fullName>
    </submittedName>
</protein>
<dbReference type="EMBL" id="KK198754">
    <property type="protein sequence ID" value="KCW86985.1"/>
    <property type="molecule type" value="Genomic_DNA"/>
</dbReference>
<proteinExistence type="predicted"/>